<organism evidence="6 7">
    <name type="scientific">Ranatra chinensis</name>
    <dbReference type="NCBI Taxonomy" id="642074"/>
    <lineage>
        <taxon>Eukaryota</taxon>
        <taxon>Metazoa</taxon>
        <taxon>Ecdysozoa</taxon>
        <taxon>Arthropoda</taxon>
        <taxon>Hexapoda</taxon>
        <taxon>Insecta</taxon>
        <taxon>Pterygota</taxon>
        <taxon>Neoptera</taxon>
        <taxon>Paraneoptera</taxon>
        <taxon>Hemiptera</taxon>
        <taxon>Heteroptera</taxon>
        <taxon>Panheteroptera</taxon>
        <taxon>Nepomorpha</taxon>
        <taxon>Nepidae</taxon>
        <taxon>Ranatrinae</taxon>
        <taxon>Ranatra</taxon>
    </lineage>
</organism>
<dbReference type="EMBL" id="JBFDAA010000006">
    <property type="protein sequence ID" value="KAL1131211.1"/>
    <property type="molecule type" value="Genomic_DNA"/>
</dbReference>
<dbReference type="PANTHER" id="PTHR11461">
    <property type="entry name" value="SERINE PROTEASE INHIBITOR, SERPIN"/>
    <property type="match status" value="1"/>
</dbReference>
<dbReference type="Proteomes" id="UP001558652">
    <property type="component" value="Unassembled WGS sequence"/>
</dbReference>
<keyword evidence="7" id="KW-1185">Reference proteome</keyword>
<dbReference type="GO" id="GO:0004867">
    <property type="term" value="F:serine-type endopeptidase inhibitor activity"/>
    <property type="evidence" value="ECO:0007669"/>
    <property type="project" value="UniProtKB-KW"/>
</dbReference>
<keyword evidence="2" id="KW-0722">Serine protease inhibitor</keyword>
<dbReference type="Pfam" id="PF00079">
    <property type="entry name" value="Serpin"/>
    <property type="match status" value="2"/>
</dbReference>
<dbReference type="SMART" id="SM00093">
    <property type="entry name" value="SERPIN"/>
    <property type="match status" value="1"/>
</dbReference>
<proteinExistence type="inferred from homology"/>
<protein>
    <recommendedName>
        <fullName evidence="5">Serpin domain-containing protein</fullName>
    </recommendedName>
</protein>
<reference evidence="6 7" key="1">
    <citation type="submission" date="2024-07" db="EMBL/GenBank/DDBJ databases">
        <title>Chromosome-level genome assembly of the water stick insect Ranatra chinensis (Heteroptera: Nepidae).</title>
        <authorList>
            <person name="Liu X."/>
        </authorList>
    </citation>
    <scope>NUCLEOTIDE SEQUENCE [LARGE SCALE GENOMIC DNA]</scope>
    <source>
        <strain evidence="6">Cailab_2021Rc</strain>
        <tissue evidence="6">Muscle</tissue>
    </source>
</reference>
<dbReference type="InterPro" id="IPR042178">
    <property type="entry name" value="Serpin_sf_1"/>
</dbReference>
<dbReference type="AlphaFoldDB" id="A0ABD0YJ48"/>
<feature type="region of interest" description="Disordered" evidence="4">
    <location>
        <begin position="114"/>
        <end position="177"/>
    </location>
</feature>
<feature type="compositionally biased region" description="Basic and acidic residues" evidence="4">
    <location>
        <begin position="129"/>
        <end position="154"/>
    </location>
</feature>
<evidence type="ECO:0000256" key="1">
    <source>
        <dbReference type="ARBA" id="ARBA00022690"/>
    </source>
</evidence>
<accession>A0ABD0YJ48</accession>
<evidence type="ECO:0000313" key="7">
    <source>
        <dbReference type="Proteomes" id="UP001558652"/>
    </source>
</evidence>
<evidence type="ECO:0000259" key="5">
    <source>
        <dbReference type="SMART" id="SM00093"/>
    </source>
</evidence>
<evidence type="ECO:0000313" key="6">
    <source>
        <dbReference type="EMBL" id="KAL1131211.1"/>
    </source>
</evidence>
<gene>
    <name evidence="6" type="ORF">AAG570_010829</name>
</gene>
<keyword evidence="1" id="KW-0646">Protease inhibitor</keyword>
<name>A0ABD0YJ48_9HEMI</name>
<dbReference type="Gene3D" id="2.30.39.10">
    <property type="entry name" value="Alpha-1-antitrypsin, domain 1"/>
    <property type="match status" value="1"/>
</dbReference>
<dbReference type="InterPro" id="IPR000215">
    <property type="entry name" value="Serpin_fam"/>
</dbReference>
<dbReference type="InterPro" id="IPR036186">
    <property type="entry name" value="Serpin_sf"/>
</dbReference>
<comment type="caution">
    <text evidence="6">The sequence shown here is derived from an EMBL/GenBank/DDBJ whole genome shotgun (WGS) entry which is preliminary data.</text>
</comment>
<dbReference type="PANTHER" id="PTHR11461:SF292">
    <property type="entry name" value="SERPIN 100A"/>
    <property type="match status" value="1"/>
</dbReference>
<evidence type="ECO:0000256" key="2">
    <source>
        <dbReference type="ARBA" id="ARBA00022900"/>
    </source>
</evidence>
<comment type="similarity">
    <text evidence="3">Belongs to the serpin family.</text>
</comment>
<evidence type="ECO:0000256" key="4">
    <source>
        <dbReference type="SAM" id="MobiDB-lite"/>
    </source>
</evidence>
<dbReference type="SUPFAM" id="SSF56574">
    <property type="entry name" value="Serpins"/>
    <property type="match status" value="1"/>
</dbReference>
<dbReference type="InterPro" id="IPR042185">
    <property type="entry name" value="Serpin_sf_2"/>
</dbReference>
<feature type="compositionally biased region" description="Acidic residues" evidence="4">
    <location>
        <begin position="114"/>
        <end position="124"/>
    </location>
</feature>
<feature type="domain" description="Serpin" evidence="5">
    <location>
        <begin position="2"/>
        <end position="411"/>
    </location>
</feature>
<dbReference type="InterPro" id="IPR023796">
    <property type="entry name" value="Serpin_dom"/>
</dbReference>
<dbReference type="Gene3D" id="3.30.497.10">
    <property type="entry name" value="Antithrombin, subunit I, domain 2"/>
    <property type="match status" value="2"/>
</dbReference>
<evidence type="ECO:0000256" key="3">
    <source>
        <dbReference type="RuleBase" id="RU000411"/>
    </source>
</evidence>
<sequence length="412" mass="46332">MNRIFFQNSAKGEQGGQANYVFSPLGYSTILAILAEGARGDTRNQLVTALHLPEDTFAVRNTYKKLLTSMKERGVNKPEFKNWFYVYKNYSVENGYKEILAENYLTQVRHIENDMDSDSTDEPEQQMANKEKGESEINNPKKETSSNSSEEKLKNSSPTEVILSVEPSQSEKKNDEADMAAKVKKLALHSNMREKRGVFRFSFGKVLSATTDAKSKEILTALSANRLCTIVKSETEKNPKAKMIIFNGLYFRGNWSNPFIEEEGSFYTAMGEKKQVPTIRSTSDYYVTRLPHLDSSAIELPYQGERYSLLIMLPNDKEGLPKLTSALSGQSFAKIDKQLSKRPVEVFLPKFKFYTISHPKEALIKSGVRDIFDESADLSGISGGKGLYLDDLVQLVTLEVDDGSSKTNFITC</sequence>